<dbReference type="PROSITE" id="PS50066">
    <property type="entry name" value="MADS_BOX_2"/>
    <property type="match status" value="1"/>
</dbReference>
<dbReference type="KEGG" id="rarg:115747293"/>
<keyword evidence="8" id="KW-1185">Reference proteome</keyword>
<organism evidence="8 9">
    <name type="scientific">Rhodamnia argentea</name>
    <dbReference type="NCBI Taxonomy" id="178133"/>
    <lineage>
        <taxon>Eukaryota</taxon>
        <taxon>Viridiplantae</taxon>
        <taxon>Streptophyta</taxon>
        <taxon>Embryophyta</taxon>
        <taxon>Tracheophyta</taxon>
        <taxon>Spermatophyta</taxon>
        <taxon>Magnoliopsida</taxon>
        <taxon>eudicotyledons</taxon>
        <taxon>Gunneridae</taxon>
        <taxon>Pentapetalae</taxon>
        <taxon>rosids</taxon>
        <taxon>malvids</taxon>
        <taxon>Myrtales</taxon>
        <taxon>Myrtaceae</taxon>
        <taxon>Myrtoideae</taxon>
        <taxon>Myrteae</taxon>
        <taxon>Australasian group</taxon>
        <taxon>Rhodamnia</taxon>
    </lineage>
</organism>
<evidence type="ECO:0000256" key="4">
    <source>
        <dbReference type="ARBA" id="ARBA00023163"/>
    </source>
</evidence>
<evidence type="ECO:0000313" key="9">
    <source>
        <dbReference type="RefSeq" id="XP_030539254.2"/>
    </source>
</evidence>
<evidence type="ECO:0000259" key="6">
    <source>
        <dbReference type="PROSITE" id="PS50066"/>
    </source>
</evidence>
<accession>A0A8B8PWU1</accession>
<dbReference type="Proteomes" id="UP000827889">
    <property type="component" value="Chromosome 11"/>
</dbReference>
<dbReference type="InterPro" id="IPR036879">
    <property type="entry name" value="TF_MADSbox_sf"/>
</dbReference>
<dbReference type="SUPFAM" id="SSF55455">
    <property type="entry name" value="SRF-like"/>
    <property type="match status" value="1"/>
</dbReference>
<dbReference type="PANTHER" id="PTHR48019">
    <property type="entry name" value="SERUM RESPONSE FACTOR HOMOLOG"/>
    <property type="match status" value="1"/>
</dbReference>
<dbReference type="InterPro" id="IPR002487">
    <property type="entry name" value="TF_Kbox"/>
</dbReference>
<name>A0A8B8PWU1_9MYRT</name>
<evidence type="ECO:0000313" key="8">
    <source>
        <dbReference type="Proteomes" id="UP000827889"/>
    </source>
</evidence>
<dbReference type="InterPro" id="IPR033896">
    <property type="entry name" value="MEF2-like_N"/>
</dbReference>
<dbReference type="AlphaFoldDB" id="A0A8B8PWU1"/>
<dbReference type="Pfam" id="PF01486">
    <property type="entry name" value="K-box"/>
    <property type="match status" value="1"/>
</dbReference>
<dbReference type="GO" id="GO:0045944">
    <property type="term" value="P:positive regulation of transcription by RNA polymerase II"/>
    <property type="evidence" value="ECO:0007669"/>
    <property type="project" value="InterPro"/>
</dbReference>
<dbReference type="PROSITE" id="PS00350">
    <property type="entry name" value="MADS_BOX_1"/>
    <property type="match status" value="1"/>
</dbReference>
<dbReference type="GeneID" id="115747293"/>
<dbReference type="GO" id="GO:0046983">
    <property type="term" value="F:protein dimerization activity"/>
    <property type="evidence" value="ECO:0007669"/>
    <property type="project" value="InterPro"/>
</dbReference>
<dbReference type="GO" id="GO:0000977">
    <property type="term" value="F:RNA polymerase II transcription regulatory region sequence-specific DNA binding"/>
    <property type="evidence" value="ECO:0007669"/>
    <property type="project" value="InterPro"/>
</dbReference>
<dbReference type="SMART" id="SM00432">
    <property type="entry name" value="MADS"/>
    <property type="match status" value="1"/>
</dbReference>
<keyword evidence="4" id="KW-0804">Transcription</keyword>
<reference evidence="9" key="1">
    <citation type="submission" date="2025-08" db="UniProtKB">
        <authorList>
            <consortium name="RefSeq"/>
        </authorList>
    </citation>
    <scope>IDENTIFICATION</scope>
    <source>
        <tissue evidence="9">Leaf</tissue>
    </source>
</reference>
<evidence type="ECO:0000256" key="3">
    <source>
        <dbReference type="ARBA" id="ARBA00023125"/>
    </source>
</evidence>
<proteinExistence type="predicted"/>
<keyword evidence="3" id="KW-0238">DNA-binding</keyword>
<dbReference type="PRINTS" id="PR00404">
    <property type="entry name" value="MADSDOMAIN"/>
</dbReference>
<dbReference type="InterPro" id="IPR050142">
    <property type="entry name" value="MADS-box/MEF2_TF"/>
</dbReference>
<dbReference type="GO" id="GO:0003700">
    <property type="term" value="F:DNA-binding transcription factor activity"/>
    <property type="evidence" value="ECO:0007669"/>
    <property type="project" value="InterPro"/>
</dbReference>
<evidence type="ECO:0000256" key="1">
    <source>
        <dbReference type="ARBA" id="ARBA00004123"/>
    </source>
</evidence>
<evidence type="ECO:0000256" key="5">
    <source>
        <dbReference type="ARBA" id="ARBA00023242"/>
    </source>
</evidence>
<keyword evidence="2" id="KW-0805">Transcription regulation</keyword>
<feature type="domain" description="MADS-box" evidence="6">
    <location>
        <begin position="1"/>
        <end position="61"/>
    </location>
</feature>
<dbReference type="PROSITE" id="PS51297">
    <property type="entry name" value="K_BOX"/>
    <property type="match status" value="1"/>
</dbReference>
<sequence>MGRGKIVIQKIDSSASRQVTFSKRRNGLLKKAKELSILCDAEVGVIVFSCTGKLHEFASSSMRSTVDRYAKSKQDHHGEKNPVEELRLRQREVADLKQQLLDMQDYRRHLMGEELSTLSIGNLQNLEKQLAMSLKAVRTRKCQVLSEEIGDLNEKASNASDSREVTSREVPFTAADRCDLRLRHYSHASHSRSEVNEAAQIAMEPRHDEYNRTLYNFTHAAQTKV</sequence>
<feature type="domain" description="K-box" evidence="7">
    <location>
        <begin position="86"/>
        <end position="171"/>
    </location>
</feature>
<dbReference type="InterPro" id="IPR002100">
    <property type="entry name" value="TF_MADSbox"/>
</dbReference>
<dbReference type="CDD" id="cd00265">
    <property type="entry name" value="MADS_MEF2_like"/>
    <property type="match status" value="1"/>
</dbReference>
<dbReference type="RefSeq" id="XP_030539254.2">
    <property type="nucleotide sequence ID" value="XM_030683394.2"/>
</dbReference>
<comment type="subcellular location">
    <subcellularLocation>
        <location evidence="1">Nucleus</location>
    </subcellularLocation>
</comment>
<evidence type="ECO:0000256" key="2">
    <source>
        <dbReference type="ARBA" id="ARBA00023015"/>
    </source>
</evidence>
<keyword evidence="5" id="KW-0539">Nucleus</keyword>
<dbReference type="Pfam" id="PF00319">
    <property type="entry name" value="SRF-TF"/>
    <property type="match status" value="1"/>
</dbReference>
<dbReference type="Gene3D" id="3.40.1810.10">
    <property type="entry name" value="Transcription factor, MADS-box"/>
    <property type="match status" value="1"/>
</dbReference>
<dbReference type="GO" id="GO:0005634">
    <property type="term" value="C:nucleus"/>
    <property type="evidence" value="ECO:0007669"/>
    <property type="project" value="UniProtKB-SubCell"/>
</dbReference>
<protein>
    <submittedName>
        <fullName evidence="9">MADS-box transcription factor 23-like</fullName>
    </submittedName>
</protein>
<evidence type="ECO:0000259" key="7">
    <source>
        <dbReference type="PROSITE" id="PS51297"/>
    </source>
</evidence>
<gene>
    <name evidence="9" type="primary">LOC115747293</name>
</gene>